<protein>
    <submittedName>
        <fullName evidence="2">Uncharacterized protein</fullName>
    </submittedName>
</protein>
<feature type="region of interest" description="Disordered" evidence="1">
    <location>
        <begin position="207"/>
        <end position="257"/>
    </location>
</feature>
<evidence type="ECO:0000313" key="3">
    <source>
        <dbReference type="Proteomes" id="UP000193467"/>
    </source>
</evidence>
<name>A0A1Y2EWQ6_9BASI</name>
<feature type="compositionally biased region" description="Basic residues" evidence="1">
    <location>
        <begin position="248"/>
        <end position="257"/>
    </location>
</feature>
<accession>A0A1Y2EWQ6</accession>
<organism evidence="2 3">
    <name type="scientific">Leucosporidium creatinivorum</name>
    <dbReference type="NCBI Taxonomy" id="106004"/>
    <lineage>
        <taxon>Eukaryota</taxon>
        <taxon>Fungi</taxon>
        <taxon>Dikarya</taxon>
        <taxon>Basidiomycota</taxon>
        <taxon>Pucciniomycotina</taxon>
        <taxon>Microbotryomycetes</taxon>
        <taxon>Leucosporidiales</taxon>
        <taxon>Leucosporidium</taxon>
    </lineage>
</organism>
<reference evidence="2 3" key="1">
    <citation type="submission" date="2016-07" db="EMBL/GenBank/DDBJ databases">
        <title>Pervasive Adenine N6-methylation of Active Genes in Fungi.</title>
        <authorList>
            <consortium name="DOE Joint Genome Institute"/>
            <person name="Mondo S.J."/>
            <person name="Dannebaum R.O."/>
            <person name="Kuo R.C."/>
            <person name="Labutti K."/>
            <person name="Haridas S."/>
            <person name="Kuo A."/>
            <person name="Salamov A."/>
            <person name="Ahrendt S.R."/>
            <person name="Lipzen A."/>
            <person name="Sullivan W."/>
            <person name="Andreopoulos W.B."/>
            <person name="Clum A."/>
            <person name="Lindquist E."/>
            <person name="Daum C."/>
            <person name="Ramamoorthy G.K."/>
            <person name="Gryganskyi A."/>
            <person name="Culley D."/>
            <person name="Magnuson J.K."/>
            <person name="James T.Y."/>
            <person name="O'Malley M.A."/>
            <person name="Stajich J.E."/>
            <person name="Spatafora J.W."/>
            <person name="Visel A."/>
            <person name="Grigoriev I.V."/>
        </authorList>
    </citation>
    <scope>NUCLEOTIDE SEQUENCE [LARGE SCALE GENOMIC DNA]</scope>
    <source>
        <strain evidence="2 3">62-1032</strain>
    </source>
</reference>
<dbReference type="Proteomes" id="UP000193467">
    <property type="component" value="Unassembled WGS sequence"/>
</dbReference>
<comment type="caution">
    <text evidence="2">The sequence shown here is derived from an EMBL/GenBank/DDBJ whole genome shotgun (WGS) entry which is preliminary data.</text>
</comment>
<evidence type="ECO:0000313" key="2">
    <source>
        <dbReference type="EMBL" id="ORY75988.1"/>
    </source>
</evidence>
<keyword evidence="3" id="KW-1185">Reference proteome</keyword>
<dbReference type="EMBL" id="MCGR01000036">
    <property type="protein sequence ID" value="ORY75988.1"/>
    <property type="molecule type" value="Genomic_DNA"/>
</dbReference>
<sequence>MVPPLPLETVQQIMAATATSENLIKRPKALPTLALVQRTWTPFAQTLLRTTMYLKDPKPELLKKPVTIPVSKQLTSLHVVDISPAVLKSLLSHTPNLVQLNATYKFEGEVDSWGYRKYRDQAPRSSATASRGPFHGKKLPRLRTLILSASELANEQDPAGNFAVLATSIATFSTLQHLSLTNFDVPLNWGGPSSPYRYFRPPLPHPRRLSYPSPRALPPALPPHSNPPHPPQNRPPQADSPPLAHLPRPLRRRTNLH</sequence>
<gene>
    <name evidence="2" type="ORF">BCR35DRAFT_124864</name>
</gene>
<feature type="compositionally biased region" description="Low complexity" evidence="1">
    <location>
        <begin position="235"/>
        <end position="247"/>
    </location>
</feature>
<proteinExistence type="predicted"/>
<dbReference type="AlphaFoldDB" id="A0A1Y2EWQ6"/>
<evidence type="ECO:0000256" key="1">
    <source>
        <dbReference type="SAM" id="MobiDB-lite"/>
    </source>
</evidence>
<feature type="compositionally biased region" description="Pro residues" evidence="1">
    <location>
        <begin position="215"/>
        <end position="234"/>
    </location>
</feature>
<dbReference type="InParanoid" id="A0A1Y2EWQ6"/>